<dbReference type="AlphaFoldDB" id="A0AAV8V5A1"/>
<dbReference type="Proteomes" id="UP001159042">
    <property type="component" value="Unassembled WGS sequence"/>
</dbReference>
<comment type="caution">
    <text evidence="2">The sequence shown here is derived from an EMBL/GenBank/DDBJ whole genome shotgun (WGS) entry which is preliminary data.</text>
</comment>
<keyword evidence="3" id="KW-1185">Reference proteome</keyword>
<evidence type="ECO:0000313" key="3">
    <source>
        <dbReference type="Proteomes" id="UP001159042"/>
    </source>
</evidence>
<proteinExistence type="predicted"/>
<protein>
    <submittedName>
        <fullName evidence="2">Uncharacterized protein</fullName>
    </submittedName>
</protein>
<organism evidence="2 3">
    <name type="scientific">Exocentrus adspersus</name>
    <dbReference type="NCBI Taxonomy" id="1586481"/>
    <lineage>
        <taxon>Eukaryota</taxon>
        <taxon>Metazoa</taxon>
        <taxon>Ecdysozoa</taxon>
        <taxon>Arthropoda</taxon>
        <taxon>Hexapoda</taxon>
        <taxon>Insecta</taxon>
        <taxon>Pterygota</taxon>
        <taxon>Neoptera</taxon>
        <taxon>Endopterygota</taxon>
        <taxon>Coleoptera</taxon>
        <taxon>Polyphaga</taxon>
        <taxon>Cucujiformia</taxon>
        <taxon>Chrysomeloidea</taxon>
        <taxon>Cerambycidae</taxon>
        <taxon>Lamiinae</taxon>
        <taxon>Acanthocinini</taxon>
        <taxon>Exocentrus</taxon>
    </lineage>
</organism>
<reference evidence="2 3" key="1">
    <citation type="journal article" date="2023" name="Insect Mol. Biol.">
        <title>Genome sequencing provides insights into the evolution of gene families encoding plant cell wall-degrading enzymes in longhorned beetles.</title>
        <authorList>
            <person name="Shin N.R."/>
            <person name="Okamura Y."/>
            <person name="Kirsch R."/>
            <person name="Pauchet Y."/>
        </authorList>
    </citation>
    <scope>NUCLEOTIDE SEQUENCE [LARGE SCALE GENOMIC DNA]</scope>
    <source>
        <strain evidence="2">EAD_L_NR</strain>
    </source>
</reference>
<feature type="non-terminal residue" evidence="2">
    <location>
        <position position="112"/>
    </location>
</feature>
<name>A0AAV8V5A1_9CUCU</name>
<gene>
    <name evidence="2" type="ORF">NQ315_013550</name>
</gene>
<feature type="region of interest" description="Disordered" evidence="1">
    <location>
        <begin position="87"/>
        <end position="112"/>
    </location>
</feature>
<dbReference type="EMBL" id="JANEYG010000634">
    <property type="protein sequence ID" value="KAJ8909332.1"/>
    <property type="molecule type" value="Genomic_DNA"/>
</dbReference>
<evidence type="ECO:0000256" key="1">
    <source>
        <dbReference type="SAM" id="MobiDB-lite"/>
    </source>
</evidence>
<evidence type="ECO:0000313" key="2">
    <source>
        <dbReference type="EMBL" id="KAJ8909332.1"/>
    </source>
</evidence>
<accession>A0AAV8V5A1</accession>
<feature type="non-terminal residue" evidence="2">
    <location>
        <position position="1"/>
    </location>
</feature>
<sequence>YSYLPKDYKSTVLATRTPGPGLAYTLGVARRHKQLLAGDQTQQTCRPRVPDQQSRIKFAQVRKASPEPAAQTPAKLRYTLGIARRKSQLLTSRFRKQTPSSQPKNQHRTNKP</sequence>